<keyword evidence="2" id="KW-1185">Reference proteome</keyword>
<organism evidence="1 2">
    <name type="scientific">Armillaria ostoyae</name>
    <name type="common">Armillaria root rot fungus</name>
    <dbReference type="NCBI Taxonomy" id="47428"/>
    <lineage>
        <taxon>Eukaryota</taxon>
        <taxon>Fungi</taxon>
        <taxon>Dikarya</taxon>
        <taxon>Basidiomycota</taxon>
        <taxon>Agaricomycotina</taxon>
        <taxon>Agaricomycetes</taxon>
        <taxon>Agaricomycetidae</taxon>
        <taxon>Agaricales</taxon>
        <taxon>Marasmiineae</taxon>
        <taxon>Physalacriaceae</taxon>
        <taxon>Armillaria</taxon>
    </lineage>
</organism>
<dbReference type="EMBL" id="FUEG01000003">
    <property type="protein sequence ID" value="SJL01391.1"/>
    <property type="molecule type" value="Genomic_DNA"/>
</dbReference>
<accession>A0A284QY43</accession>
<dbReference type="AlphaFoldDB" id="A0A284QY43"/>
<evidence type="ECO:0000313" key="2">
    <source>
        <dbReference type="Proteomes" id="UP000219338"/>
    </source>
</evidence>
<gene>
    <name evidence="1" type="ORF">ARMOST_04712</name>
</gene>
<name>A0A284QY43_ARMOS</name>
<protein>
    <submittedName>
        <fullName evidence="1">Uncharacterized protein</fullName>
    </submittedName>
</protein>
<reference evidence="2" key="1">
    <citation type="journal article" date="2017" name="Nat. Ecol. Evol.">
        <title>Genome expansion and lineage-specific genetic innovations in the forest pathogenic fungi Armillaria.</title>
        <authorList>
            <person name="Sipos G."/>
            <person name="Prasanna A.N."/>
            <person name="Walter M.C."/>
            <person name="O'Connor E."/>
            <person name="Balint B."/>
            <person name="Krizsan K."/>
            <person name="Kiss B."/>
            <person name="Hess J."/>
            <person name="Varga T."/>
            <person name="Slot J."/>
            <person name="Riley R."/>
            <person name="Boka B."/>
            <person name="Rigling D."/>
            <person name="Barry K."/>
            <person name="Lee J."/>
            <person name="Mihaltcheva S."/>
            <person name="LaButti K."/>
            <person name="Lipzen A."/>
            <person name="Waldron R."/>
            <person name="Moloney N.M."/>
            <person name="Sperisen C."/>
            <person name="Kredics L."/>
            <person name="Vagvoelgyi C."/>
            <person name="Patrignani A."/>
            <person name="Fitzpatrick D."/>
            <person name="Nagy I."/>
            <person name="Doyle S."/>
            <person name="Anderson J.B."/>
            <person name="Grigoriev I.V."/>
            <person name="Gueldener U."/>
            <person name="Muensterkoetter M."/>
            <person name="Nagy L.G."/>
        </authorList>
    </citation>
    <scope>NUCLEOTIDE SEQUENCE [LARGE SCALE GENOMIC DNA]</scope>
    <source>
        <strain evidence="2">C18/9</strain>
    </source>
</reference>
<evidence type="ECO:0000313" key="1">
    <source>
        <dbReference type="EMBL" id="SJL01391.1"/>
    </source>
</evidence>
<dbReference type="Proteomes" id="UP000219338">
    <property type="component" value="Unassembled WGS sequence"/>
</dbReference>
<proteinExistence type="predicted"/>
<sequence>MLRKQTRLRIRVWRVATFVAGVSASYCLQKSWPRYLATNDKPIKNHACVIRVTPVAAHPLAIQHEVPMCLIALAAHGRQDNGLQCRRYDAATWFLLPSITL</sequence>